<gene>
    <name evidence="12" type="ORF">FOL47_000245</name>
</gene>
<dbReference type="SUPFAM" id="SSF51206">
    <property type="entry name" value="cAMP-binding domain-like"/>
    <property type="match status" value="1"/>
</dbReference>
<evidence type="ECO:0000256" key="8">
    <source>
        <dbReference type="PROSITE-ProRule" id="PRU00023"/>
    </source>
</evidence>
<dbReference type="PROSITE" id="PS50088">
    <property type="entry name" value="ANK_REPEAT"/>
    <property type="match status" value="4"/>
</dbReference>
<evidence type="ECO:0000256" key="2">
    <source>
        <dbReference type="ARBA" id="ARBA00007929"/>
    </source>
</evidence>
<feature type="transmembrane region" description="Helical" evidence="10">
    <location>
        <begin position="640"/>
        <end position="668"/>
    </location>
</feature>
<feature type="compositionally biased region" description="Basic and acidic residues" evidence="9">
    <location>
        <begin position="273"/>
        <end position="282"/>
    </location>
</feature>
<feature type="region of interest" description="Disordered" evidence="9">
    <location>
        <begin position="110"/>
        <end position="299"/>
    </location>
</feature>
<keyword evidence="4 10" id="KW-0812">Transmembrane</keyword>
<feature type="region of interest" description="Disordered" evidence="9">
    <location>
        <begin position="430"/>
        <end position="449"/>
    </location>
</feature>
<keyword evidence="8" id="KW-0040">ANK repeat</keyword>
<dbReference type="InterPro" id="IPR002110">
    <property type="entry name" value="Ankyrin_rpt"/>
</dbReference>
<evidence type="ECO:0000313" key="13">
    <source>
        <dbReference type="Proteomes" id="UP000591131"/>
    </source>
</evidence>
<feature type="compositionally biased region" description="Gly residues" evidence="9">
    <location>
        <begin position="434"/>
        <end position="445"/>
    </location>
</feature>
<dbReference type="PROSITE" id="PS50042">
    <property type="entry name" value="CNMP_BINDING_3"/>
    <property type="match status" value="1"/>
</dbReference>
<dbReference type="Gene3D" id="1.10.287.630">
    <property type="entry name" value="Helix hairpin bin"/>
    <property type="match status" value="1"/>
</dbReference>
<reference evidence="12 13" key="1">
    <citation type="submission" date="2020-04" db="EMBL/GenBank/DDBJ databases">
        <title>Perkinsus chesapeaki whole genome sequence.</title>
        <authorList>
            <person name="Bogema D.R."/>
        </authorList>
    </citation>
    <scope>NUCLEOTIDE SEQUENCE [LARGE SCALE GENOMIC DNA]</scope>
    <source>
        <strain evidence="12">ATCC PRA-425</strain>
    </source>
</reference>
<feature type="region of interest" description="Disordered" evidence="9">
    <location>
        <begin position="887"/>
        <end position="936"/>
    </location>
</feature>
<dbReference type="EMBL" id="JAAPAO010000102">
    <property type="protein sequence ID" value="KAF4672690.1"/>
    <property type="molecule type" value="Genomic_DNA"/>
</dbReference>
<keyword evidence="7 10" id="KW-0472">Membrane</keyword>
<feature type="compositionally biased region" description="Basic and acidic residues" evidence="9">
    <location>
        <begin position="215"/>
        <end position="224"/>
    </location>
</feature>
<dbReference type="SUPFAM" id="SSF81324">
    <property type="entry name" value="Voltage-gated potassium channels"/>
    <property type="match status" value="1"/>
</dbReference>
<dbReference type="OrthoDB" id="422763at2759"/>
<dbReference type="InterPro" id="IPR018490">
    <property type="entry name" value="cNMP-bd_dom_sf"/>
</dbReference>
<evidence type="ECO:0000256" key="10">
    <source>
        <dbReference type="SAM" id="Phobius"/>
    </source>
</evidence>
<dbReference type="InterPro" id="IPR036770">
    <property type="entry name" value="Ankyrin_rpt-contain_sf"/>
</dbReference>
<evidence type="ECO:0000313" key="12">
    <source>
        <dbReference type="EMBL" id="KAF4672690.1"/>
    </source>
</evidence>
<feature type="compositionally biased region" description="Polar residues" evidence="9">
    <location>
        <begin position="237"/>
        <end position="247"/>
    </location>
</feature>
<name>A0A7J6MN78_PERCH</name>
<dbReference type="SMART" id="SM00248">
    <property type="entry name" value="ANK"/>
    <property type="match status" value="12"/>
</dbReference>
<dbReference type="Proteomes" id="UP000591131">
    <property type="component" value="Unassembled WGS sequence"/>
</dbReference>
<evidence type="ECO:0000256" key="4">
    <source>
        <dbReference type="ARBA" id="ARBA00022692"/>
    </source>
</evidence>
<feature type="repeat" description="ANK" evidence="8">
    <location>
        <begin position="1408"/>
        <end position="1440"/>
    </location>
</feature>
<feature type="region of interest" description="Disordered" evidence="9">
    <location>
        <begin position="1780"/>
        <end position="1808"/>
    </location>
</feature>
<dbReference type="Gene3D" id="1.25.40.20">
    <property type="entry name" value="Ankyrin repeat-containing domain"/>
    <property type="match status" value="4"/>
</dbReference>
<proteinExistence type="inferred from homology"/>
<dbReference type="InterPro" id="IPR000595">
    <property type="entry name" value="cNMP-bd_dom"/>
</dbReference>
<evidence type="ECO:0000256" key="7">
    <source>
        <dbReference type="ARBA" id="ARBA00023136"/>
    </source>
</evidence>
<dbReference type="InterPro" id="IPR005821">
    <property type="entry name" value="Ion_trans_dom"/>
</dbReference>
<protein>
    <recommendedName>
        <fullName evidence="11">Cyclic nucleotide-binding domain-containing protein</fullName>
    </recommendedName>
</protein>
<dbReference type="SUPFAM" id="SSF48403">
    <property type="entry name" value="Ankyrin repeat"/>
    <property type="match status" value="2"/>
</dbReference>
<evidence type="ECO:0000256" key="5">
    <source>
        <dbReference type="ARBA" id="ARBA00022989"/>
    </source>
</evidence>
<evidence type="ECO:0000256" key="1">
    <source>
        <dbReference type="ARBA" id="ARBA00004141"/>
    </source>
</evidence>
<keyword evidence="13" id="KW-1185">Reference proteome</keyword>
<feature type="repeat" description="ANK" evidence="8">
    <location>
        <begin position="1061"/>
        <end position="1093"/>
    </location>
</feature>
<feature type="compositionally biased region" description="Low complexity" evidence="9">
    <location>
        <begin position="887"/>
        <end position="932"/>
    </location>
</feature>
<comment type="similarity">
    <text evidence="2">Belongs to the potassium channel family. Plant (TC 1.A.1.4) subfamily.</text>
</comment>
<feature type="compositionally biased region" description="Polar residues" evidence="9">
    <location>
        <begin position="321"/>
        <end position="330"/>
    </location>
</feature>
<keyword evidence="5 10" id="KW-1133">Transmembrane helix</keyword>
<dbReference type="Pfam" id="PF00520">
    <property type="entry name" value="Ion_trans"/>
    <property type="match status" value="1"/>
</dbReference>
<dbReference type="Pfam" id="PF12796">
    <property type="entry name" value="Ank_2"/>
    <property type="match status" value="3"/>
</dbReference>
<evidence type="ECO:0000256" key="3">
    <source>
        <dbReference type="ARBA" id="ARBA00022448"/>
    </source>
</evidence>
<accession>A0A7J6MN78</accession>
<feature type="compositionally biased region" description="Low complexity" evidence="9">
    <location>
        <begin position="117"/>
        <end position="127"/>
    </location>
</feature>
<dbReference type="Gene3D" id="2.60.120.10">
    <property type="entry name" value="Jelly Rolls"/>
    <property type="match status" value="1"/>
</dbReference>
<dbReference type="InterPro" id="IPR014710">
    <property type="entry name" value="RmlC-like_jellyroll"/>
</dbReference>
<dbReference type="InterPro" id="IPR045319">
    <property type="entry name" value="KAT/AKT"/>
</dbReference>
<sequence length="1808" mass="195923">MGYLFTKESADCLLDAMGKIREIAGNSTDGYQDTTQIALPASQLAGTIPGFGGLGVTEAKIGDVLIELHKFRLELFHAMAQDMAAHHRSIVEEIQDFIVSVVAPKVARAGRPEEAEQTAGAGQAAPPSIDVVEPPIGEPIAISANQDAPTVASPKGGGKGKEIFDGSFGPSRRCAIGRPESPLSAAGREAVEEVPEGSRRGSLRVGSTDPQQQGKKGDSPRRSSEQLPAIEGVLSPQLRSIGSTSWETALGSLSGKKPLKPSEPLKSAGTESDQSKAGERSKAAARSRRRSPAHTGNIGTAAVEAAKAAFISNMDAPIKAFQSNLSDTPQSAPPHPLAKSMSSLAESPPDPSPSPSAAAAVTTDAQPAAGAGLKRQQSVAFSPPQFVGTVDNLEHPSAVDDIRSSREKVPPVKSALEALVAAYSAVQQPKQTLSGGGPQKFGGRGTLRSSGKTVVDRAQTIAQLKVESHAKHLSLDDASSKPTDGSDRWIIYPDGKFRLTWDVAGLLFIVYQGFLVPYTLSFETDLTGFMADLDRCIDIYFLCDIALNFVTGYWNRGVLNLKHRDIVRYYIQTWLFVDLVASIPFDWILSSGDVEDSRQSASKLLRVIRIVKFARIVRLLRLMRIKTLLAKLEEHIDSDIWLAGFTMAKMFLGLFCLSHWIACVWWFIGVSGVAQEMNWIRDNELEQEGLLANKYLRSLFYAVSIVSTMYGDIIASNDGERIFTMVMMLAAGVIFAVVVGSVTNLVVSFGEHKTEYRQRMKRAMKFMRANNVEAQLQVRIKRYIEHLLDNQFEFKAKSELMTMLSDSLQNEVQLTLMGKLLKQYSFFTMLREEIVGRICMICKPIFCAPGDVVFYQGENADGMYFVRKGAVTIMMIVGGSSAQESEGSAARSRFSQMRSGSSLGASRRRSSVFVGSPSASSSTNVASAGSTAPTTKLSSLGPQEYVGQHALFVEEEHESTGICSSFTELMHLKRDELRDKIYAAGDALTLYLDIKAVICLEKGHFDILFTMVQSDEVSVDAVDHLHSKDTLLLLAVRRNIEEVVQFLLNADASVNVLSPLDHCTPLHIAVRQLNVEIVSILLADGASPLLTDLNGDTPISYSTATVPTHAVRRKSLLLPAGTGFMSLSDSHMPVIQRQQTPRGSFLHGTPKIFKRVSSREGSVLEGFVLEHAEDCDTEESLAKLQELRNIFAVALCKHGNLYEEVDEPGKTGGNGENYPSSFDSDESESGPKRSSSGVLSQFAEKWVGGAGGNLVSSFASESSGSANEIPKARDACYSMQELLRSGGVDASYVDPETNETLLLLAVGSSCSVEMISILLDHSADPNDVSPVGGLTPLMLAVKSLITRGAQLGVTDSIGRTPIDLTDDKDMIALLQAMDLHTAARNNDIEACRAAIEGGIDLNWVHPKTGTTALYAAVDKVHEEMVTLLLDGKADPNTAPSTGFSPLYAAANRGVPKMCEILLQYRADPDKKIGNGETPLFAALKKPKSRDVLVKLLLKAGASVNVYSNHQLSPFRVALEKNCDHKLLGLLVDSGAAPDEPNPDTGDTVVCQKPHDKNALPVLKKLVNLFDCDATFVNPKTGATALHYAAAGRNSTAVIEFLIENEADPRLTDFDGRTPVYCAIANQKYDTAKLLLEKIRSKYGEESLEEVVDQQDEINGNYCLGVCVSELNLEMSSYLVNDCFADTNLRQGPGSWGVGSLLSEAWIERIKSREDRETGSLDDVTVTLADERDVEVWCELLGINSKEIMRRICNAIEALQPAVEESHEEIVVAGMMSPISRRNVDGASPMTRRSPRPPLDADYDDDGTP</sequence>
<feature type="compositionally biased region" description="Basic residues" evidence="9">
    <location>
        <begin position="283"/>
        <end position="292"/>
    </location>
</feature>
<feature type="region of interest" description="Disordered" evidence="9">
    <location>
        <begin position="1206"/>
        <end position="1236"/>
    </location>
</feature>
<feature type="compositionally biased region" description="Low complexity" evidence="9">
    <location>
        <begin position="355"/>
        <end position="371"/>
    </location>
</feature>
<feature type="repeat" description="ANK" evidence="8">
    <location>
        <begin position="1474"/>
        <end position="1508"/>
    </location>
</feature>
<keyword evidence="3" id="KW-0813">Transport</keyword>
<feature type="region of interest" description="Disordered" evidence="9">
    <location>
        <begin position="321"/>
        <end position="378"/>
    </location>
</feature>
<dbReference type="PROSITE" id="PS50297">
    <property type="entry name" value="ANK_REP_REGION"/>
    <property type="match status" value="4"/>
</dbReference>
<dbReference type="PANTHER" id="PTHR45743">
    <property type="entry name" value="POTASSIUM CHANNEL AKT1"/>
    <property type="match status" value="1"/>
</dbReference>
<dbReference type="GO" id="GO:0005249">
    <property type="term" value="F:voltage-gated potassium channel activity"/>
    <property type="evidence" value="ECO:0007669"/>
    <property type="project" value="InterPro"/>
</dbReference>
<feature type="transmembrane region" description="Helical" evidence="10">
    <location>
        <begin position="722"/>
        <end position="747"/>
    </location>
</feature>
<comment type="subcellular location">
    <subcellularLocation>
        <location evidence="1">Membrane</location>
        <topology evidence="1">Multi-pass membrane protein</topology>
    </subcellularLocation>
</comment>
<organism evidence="12 13">
    <name type="scientific">Perkinsus chesapeaki</name>
    <name type="common">Clam parasite</name>
    <name type="synonym">Perkinsus andrewsi</name>
    <dbReference type="NCBI Taxonomy" id="330153"/>
    <lineage>
        <taxon>Eukaryota</taxon>
        <taxon>Sar</taxon>
        <taxon>Alveolata</taxon>
        <taxon>Perkinsozoa</taxon>
        <taxon>Perkinsea</taxon>
        <taxon>Perkinsida</taxon>
        <taxon>Perkinsidae</taxon>
        <taxon>Perkinsus</taxon>
    </lineage>
</organism>
<dbReference type="CDD" id="cd00038">
    <property type="entry name" value="CAP_ED"/>
    <property type="match status" value="1"/>
</dbReference>
<keyword evidence="6" id="KW-0406">Ion transport</keyword>
<feature type="compositionally biased region" description="Low complexity" evidence="9">
    <location>
        <begin position="250"/>
        <end position="267"/>
    </location>
</feature>
<evidence type="ECO:0000259" key="11">
    <source>
        <dbReference type="PROSITE" id="PS50042"/>
    </source>
</evidence>
<feature type="repeat" description="ANK" evidence="8">
    <location>
        <begin position="1580"/>
        <end position="1613"/>
    </location>
</feature>
<evidence type="ECO:0000256" key="6">
    <source>
        <dbReference type="ARBA" id="ARBA00023065"/>
    </source>
</evidence>
<evidence type="ECO:0000256" key="9">
    <source>
        <dbReference type="SAM" id="MobiDB-lite"/>
    </source>
</evidence>
<feature type="domain" description="Cyclic nucleotide-binding" evidence="11">
    <location>
        <begin position="826"/>
        <end position="901"/>
    </location>
</feature>
<dbReference type="Gene3D" id="1.10.287.70">
    <property type="match status" value="1"/>
</dbReference>
<comment type="caution">
    <text evidence="12">The sequence shown here is derived from an EMBL/GenBank/DDBJ whole genome shotgun (WGS) entry which is preliminary data.</text>
</comment>